<organism evidence="3 4">
    <name type="scientific">Daedalea quercina L-15889</name>
    <dbReference type="NCBI Taxonomy" id="1314783"/>
    <lineage>
        <taxon>Eukaryota</taxon>
        <taxon>Fungi</taxon>
        <taxon>Dikarya</taxon>
        <taxon>Basidiomycota</taxon>
        <taxon>Agaricomycotina</taxon>
        <taxon>Agaricomycetes</taxon>
        <taxon>Polyporales</taxon>
        <taxon>Fomitopsis</taxon>
    </lineage>
</organism>
<keyword evidence="4" id="KW-1185">Reference proteome</keyword>
<gene>
    <name evidence="3" type="ORF">DAEQUDRAFT_663502</name>
</gene>
<dbReference type="AlphaFoldDB" id="A0A165T072"/>
<dbReference type="PANTHER" id="PTHR31836">
    <property type="match status" value="1"/>
</dbReference>
<dbReference type="InterPro" id="IPR051477">
    <property type="entry name" value="Expansin_CellWall"/>
</dbReference>
<dbReference type="InterPro" id="IPR009009">
    <property type="entry name" value="RlpA-like_DPBB"/>
</dbReference>
<dbReference type="OrthoDB" id="623670at2759"/>
<evidence type="ECO:0000313" key="3">
    <source>
        <dbReference type="EMBL" id="KZT72743.1"/>
    </source>
</evidence>
<dbReference type="Gene3D" id="2.40.40.10">
    <property type="entry name" value="RlpA-like domain"/>
    <property type="match status" value="1"/>
</dbReference>
<dbReference type="PANTHER" id="PTHR31836:SF28">
    <property type="entry name" value="SRCR DOMAIN-CONTAINING PROTEIN-RELATED"/>
    <property type="match status" value="1"/>
</dbReference>
<keyword evidence="1" id="KW-0732">Signal</keyword>
<dbReference type="Pfam" id="PF03330">
    <property type="entry name" value="DPBB_1"/>
    <property type="match status" value="1"/>
</dbReference>
<accession>A0A165T072</accession>
<sequence length="101" mass="10808">GTYYEAGLGACGITNTDTDYIVAVSEDLFDAYPGYDGVNPNDNPVCNKQITASYEGKSVTVTVTDRCTGCSTTSIDFTPTAFEQLADLSVGRITGMTWVWV</sequence>
<name>A0A165T072_9APHY</name>
<feature type="non-terminal residue" evidence="3">
    <location>
        <position position="1"/>
    </location>
</feature>
<reference evidence="3 4" key="1">
    <citation type="journal article" date="2016" name="Mol. Biol. Evol.">
        <title>Comparative Genomics of Early-Diverging Mushroom-Forming Fungi Provides Insights into the Origins of Lignocellulose Decay Capabilities.</title>
        <authorList>
            <person name="Nagy L.G."/>
            <person name="Riley R."/>
            <person name="Tritt A."/>
            <person name="Adam C."/>
            <person name="Daum C."/>
            <person name="Floudas D."/>
            <person name="Sun H."/>
            <person name="Yadav J.S."/>
            <person name="Pangilinan J."/>
            <person name="Larsson K.H."/>
            <person name="Matsuura K."/>
            <person name="Barry K."/>
            <person name="Labutti K."/>
            <person name="Kuo R."/>
            <person name="Ohm R.A."/>
            <person name="Bhattacharya S.S."/>
            <person name="Shirouzu T."/>
            <person name="Yoshinaga Y."/>
            <person name="Martin F.M."/>
            <person name="Grigoriev I.V."/>
            <person name="Hibbett D.S."/>
        </authorList>
    </citation>
    <scope>NUCLEOTIDE SEQUENCE [LARGE SCALE GENOMIC DNA]</scope>
    <source>
        <strain evidence="3 4">L-15889</strain>
    </source>
</reference>
<protein>
    <recommendedName>
        <fullName evidence="2">RlpA-like protein double-psi beta-barrel domain-containing protein</fullName>
    </recommendedName>
</protein>
<evidence type="ECO:0000256" key="1">
    <source>
        <dbReference type="ARBA" id="ARBA00022729"/>
    </source>
</evidence>
<proteinExistence type="predicted"/>
<evidence type="ECO:0000313" key="4">
    <source>
        <dbReference type="Proteomes" id="UP000076727"/>
    </source>
</evidence>
<dbReference type="EMBL" id="KV429039">
    <property type="protein sequence ID" value="KZT72743.1"/>
    <property type="molecule type" value="Genomic_DNA"/>
</dbReference>
<feature type="domain" description="RlpA-like protein double-psi beta-barrel" evidence="2">
    <location>
        <begin position="47"/>
        <end position="93"/>
    </location>
</feature>
<dbReference type="CDD" id="cd22191">
    <property type="entry name" value="DPBB_RlpA_EXP_N-like"/>
    <property type="match status" value="1"/>
</dbReference>
<dbReference type="InterPro" id="IPR036908">
    <property type="entry name" value="RlpA-like_sf"/>
</dbReference>
<dbReference type="Proteomes" id="UP000076727">
    <property type="component" value="Unassembled WGS sequence"/>
</dbReference>
<evidence type="ECO:0000259" key="2">
    <source>
        <dbReference type="Pfam" id="PF03330"/>
    </source>
</evidence>
<dbReference type="SUPFAM" id="SSF50685">
    <property type="entry name" value="Barwin-like endoglucanases"/>
    <property type="match status" value="1"/>
</dbReference>
<dbReference type="STRING" id="1314783.A0A165T072"/>